<evidence type="ECO:0000313" key="1">
    <source>
        <dbReference type="EMBL" id="KAH7950302.1"/>
    </source>
</evidence>
<dbReference type="EMBL" id="CM023474">
    <property type="protein sequence ID" value="KAH7950302.1"/>
    <property type="molecule type" value="Genomic_DNA"/>
</dbReference>
<sequence>MTGMGDSPQATAADVFPKLLRYLEPVRRQPTLDENDLIEPSPRQVDLASRVCVQDCVVALGTPEMRSQLCVTFLLSLKASRAAIVGEKICEDGDFLDYLRLFLPVQVRVVSSAMAWSREDFRDAYLIVEPDVLWTLLKDGALGSSDVDALVLRDFERYLDADHAYRKVLSRFQQPAAASSTRLLALADGLYVGSLGGLESDLRCLRTPLRLTCHLGTPAVPYTKEVAVELCPLEVDWQSGDDDWKWAMDVVTCSEYPEVRDVGTALNEWGISVAYGEAIKTFAVTPRSELREFLRLSRMVLTPLKGYAVLNYVQGRTLALTNTASSMRDLDKWLREEGSVTVIEEPDEVALAWVVVLVATTTDMPTLRRYCWDAVVLCDLPFGVSCDALFANADRKVALATEREWKRWTELLDLHDELDKLLLRVNERSVLE</sequence>
<reference evidence="1" key="1">
    <citation type="submission" date="2020-05" db="EMBL/GenBank/DDBJ databases">
        <title>Large-scale comparative analyses of tick genomes elucidate their genetic diversity and vector capacities.</title>
        <authorList>
            <person name="Jia N."/>
            <person name="Wang J."/>
            <person name="Shi W."/>
            <person name="Du L."/>
            <person name="Sun Y."/>
            <person name="Zhan W."/>
            <person name="Jiang J."/>
            <person name="Wang Q."/>
            <person name="Zhang B."/>
            <person name="Ji P."/>
            <person name="Sakyi L.B."/>
            <person name="Cui X."/>
            <person name="Yuan T."/>
            <person name="Jiang B."/>
            <person name="Yang W."/>
            <person name="Lam T.T.-Y."/>
            <person name="Chang Q."/>
            <person name="Ding S."/>
            <person name="Wang X."/>
            <person name="Zhu J."/>
            <person name="Ruan X."/>
            <person name="Zhao L."/>
            <person name="Wei J."/>
            <person name="Que T."/>
            <person name="Du C."/>
            <person name="Cheng J."/>
            <person name="Dai P."/>
            <person name="Han X."/>
            <person name="Huang E."/>
            <person name="Gao Y."/>
            <person name="Liu J."/>
            <person name="Shao H."/>
            <person name="Ye R."/>
            <person name="Li L."/>
            <person name="Wei W."/>
            <person name="Wang X."/>
            <person name="Wang C."/>
            <person name="Yang T."/>
            <person name="Huo Q."/>
            <person name="Li W."/>
            <person name="Guo W."/>
            <person name="Chen H."/>
            <person name="Zhou L."/>
            <person name="Ni X."/>
            <person name="Tian J."/>
            <person name="Zhou Y."/>
            <person name="Sheng Y."/>
            <person name="Liu T."/>
            <person name="Pan Y."/>
            <person name="Xia L."/>
            <person name="Li J."/>
            <person name="Zhao F."/>
            <person name="Cao W."/>
        </authorList>
    </citation>
    <scope>NUCLEOTIDE SEQUENCE</scope>
    <source>
        <strain evidence="1">Dsil-2018</strain>
    </source>
</reference>
<comment type="caution">
    <text evidence="1">The sequence shown here is derived from an EMBL/GenBank/DDBJ whole genome shotgun (WGS) entry which is preliminary data.</text>
</comment>
<organism evidence="1 2">
    <name type="scientific">Dermacentor silvarum</name>
    <name type="common">Tick</name>
    <dbReference type="NCBI Taxonomy" id="543639"/>
    <lineage>
        <taxon>Eukaryota</taxon>
        <taxon>Metazoa</taxon>
        <taxon>Ecdysozoa</taxon>
        <taxon>Arthropoda</taxon>
        <taxon>Chelicerata</taxon>
        <taxon>Arachnida</taxon>
        <taxon>Acari</taxon>
        <taxon>Parasitiformes</taxon>
        <taxon>Ixodida</taxon>
        <taxon>Ixodoidea</taxon>
        <taxon>Ixodidae</taxon>
        <taxon>Rhipicephalinae</taxon>
        <taxon>Dermacentor</taxon>
    </lineage>
</organism>
<gene>
    <name evidence="1" type="ORF">HPB49_022120</name>
</gene>
<name>A0ACB8CTH1_DERSI</name>
<keyword evidence="2" id="KW-1185">Reference proteome</keyword>
<protein>
    <submittedName>
        <fullName evidence="1">Uncharacterized protein</fullName>
    </submittedName>
</protein>
<dbReference type="Proteomes" id="UP000821865">
    <property type="component" value="Chromosome 5"/>
</dbReference>
<accession>A0ACB8CTH1</accession>
<proteinExistence type="predicted"/>
<evidence type="ECO:0000313" key="2">
    <source>
        <dbReference type="Proteomes" id="UP000821865"/>
    </source>
</evidence>